<feature type="domain" description="Reverse transcriptase" evidence="1">
    <location>
        <begin position="25"/>
        <end position="144"/>
    </location>
</feature>
<keyword evidence="3" id="KW-1185">Reference proteome</keyword>
<dbReference type="Pfam" id="PF00078">
    <property type="entry name" value="RVT_1"/>
    <property type="match status" value="1"/>
</dbReference>
<dbReference type="Proteomes" id="UP000030764">
    <property type="component" value="Unassembled WGS sequence"/>
</dbReference>
<dbReference type="InterPro" id="IPR000477">
    <property type="entry name" value="RT_dom"/>
</dbReference>
<dbReference type="Gene3D" id="3.30.70.270">
    <property type="match status" value="1"/>
</dbReference>
<dbReference type="InterPro" id="IPR043502">
    <property type="entry name" value="DNA/RNA_pol_sf"/>
</dbReference>
<accession>A0A085MHP1</accession>
<evidence type="ECO:0000313" key="2">
    <source>
        <dbReference type="EMBL" id="KFD56737.1"/>
    </source>
</evidence>
<dbReference type="SUPFAM" id="SSF56672">
    <property type="entry name" value="DNA/RNA polymerases"/>
    <property type="match status" value="1"/>
</dbReference>
<dbReference type="Gene3D" id="3.10.10.10">
    <property type="entry name" value="HIV Type 1 Reverse Transcriptase, subunit A, domain 1"/>
    <property type="match status" value="1"/>
</dbReference>
<organism evidence="2 3">
    <name type="scientific">Trichuris suis</name>
    <name type="common">pig whipworm</name>
    <dbReference type="NCBI Taxonomy" id="68888"/>
    <lineage>
        <taxon>Eukaryota</taxon>
        <taxon>Metazoa</taxon>
        <taxon>Ecdysozoa</taxon>
        <taxon>Nematoda</taxon>
        <taxon>Enoplea</taxon>
        <taxon>Dorylaimia</taxon>
        <taxon>Trichinellida</taxon>
        <taxon>Trichuridae</taxon>
        <taxon>Trichuris</taxon>
    </lineage>
</organism>
<gene>
    <name evidence="2" type="ORF">M513_02414</name>
</gene>
<name>A0A085MHP1_9BILA</name>
<dbReference type="InterPro" id="IPR043128">
    <property type="entry name" value="Rev_trsase/Diguanyl_cyclase"/>
</dbReference>
<sequence>MPYDESKYGPAKGLIPLMAVVQRSKKKVRPVMDFRELNAHIEMFTAHADVCADKVRQWRRQGVNLAMVDLNKAYLQIRVDETLWPYQTVVFMGRTYCLTCMRFGLNIAPLVMTTLLNHVLSLDPDVRKGAYIDDIIVNEDIVSEHRVQRHLARYGLTCKAPERIAYGTRILGLRVWGSVVAWNGRERARSLVCLVNRLVGTSFPTVENFCKIFAGFPTRFLR</sequence>
<reference evidence="2 3" key="1">
    <citation type="journal article" date="2014" name="Nat. Genet.">
        <title>Genome and transcriptome of the porcine whipworm Trichuris suis.</title>
        <authorList>
            <person name="Jex A.R."/>
            <person name="Nejsum P."/>
            <person name="Schwarz E.M."/>
            <person name="Hu L."/>
            <person name="Young N.D."/>
            <person name="Hall R.S."/>
            <person name="Korhonen P.K."/>
            <person name="Liao S."/>
            <person name="Thamsborg S."/>
            <person name="Xia J."/>
            <person name="Xu P."/>
            <person name="Wang S."/>
            <person name="Scheerlinck J.P."/>
            <person name="Hofmann A."/>
            <person name="Sternberg P.W."/>
            <person name="Wang J."/>
            <person name="Gasser R.B."/>
        </authorList>
    </citation>
    <scope>NUCLEOTIDE SEQUENCE [LARGE SCALE GENOMIC DNA]</scope>
    <source>
        <strain evidence="2">DCEP-RM93M</strain>
    </source>
</reference>
<evidence type="ECO:0000259" key="1">
    <source>
        <dbReference type="Pfam" id="PF00078"/>
    </source>
</evidence>
<proteinExistence type="predicted"/>
<protein>
    <recommendedName>
        <fullName evidence="1">Reverse transcriptase domain-containing protein</fullName>
    </recommendedName>
</protein>
<dbReference type="EMBL" id="KL363192">
    <property type="protein sequence ID" value="KFD56737.1"/>
    <property type="molecule type" value="Genomic_DNA"/>
</dbReference>
<evidence type="ECO:0000313" key="3">
    <source>
        <dbReference type="Proteomes" id="UP000030764"/>
    </source>
</evidence>
<dbReference type="AlphaFoldDB" id="A0A085MHP1"/>